<dbReference type="AlphaFoldDB" id="A0AAD9W9J4"/>
<proteinExistence type="predicted"/>
<accession>A0AAD9W9J4</accession>
<dbReference type="InterPro" id="IPR000719">
    <property type="entry name" value="Prot_kinase_dom"/>
</dbReference>
<dbReference type="Pfam" id="PF00069">
    <property type="entry name" value="Pkinase"/>
    <property type="match status" value="1"/>
</dbReference>
<dbReference type="InterPro" id="IPR011009">
    <property type="entry name" value="Kinase-like_dom_sf"/>
</dbReference>
<feature type="domain" description="Protein kinase" evidence="2">
    <location>
        <begin position="182"/>
        <end position="485"/>
    </location>
</feature>
<evidence type="ECO:0000256" key="1">
    <source>
        <dbReference type="SAM" id="MobiDB-lite"/>
    </source>
</evidence>
<sequence>MAKVTHKLIQGHCVEEVEDKDSLRNPSYLPQDAFKVVMTEARVKKTLKPYVDPLNTQEQADLLEYAHKNPRIFLTLASSGLVRKIKILWQERVQDCHLPIQLQKNKTTGSWETISLADLTNEADLSPYAFVEGEDEDNEREWDMSDLSHFITEQWRFYAVIFNTRQFLYQGLSDRRPLPFVQSPGGAASSGNFGKVFRVGLRREHLELESSHADFPYLREVPDSPHVFEVAVKQLQRVNGASDEELEKFFKKESTTLERMRTLDDTHLIQAIAVYERGSERCIVFPWAPKGNLRQLWLGHTNPASEETRRWAWGQILGLTRGLAKLHGRVDGESIRHGDLKPENILRFNGSKGSKLGPLVIADVGIAKYHAFETEVRKEKNEATTNRTGTQRYTPPEIEVPEEDENGKLRLISRKYDSWSLGCVLLEFITWLRHGRDGLAKLNTERLRDSKPGVDRYWEQYGNDNPILRPAVHQFIRELLKNRRLPAALRDLLVLVKDQLLVPSLKKRKYIAEFLESLEGISENCSATPSYLWDNEIEALTEPREPTAAVAAVTEADIFPISQRQPRTSKLVDEWETVNNSSLSVELLGDLEPQWPQTLSGSVPPSLSFAQSGLPLLPESGSAEQFGLLKSVMHHCDTRHDCMRPQEDSKSPTEPPTRLIDVGTDEEPIRLIETDQNEQYRYIALSHCWGQMSDDQRFCTYQSNLDQRMANIPYDQMPATFRDAVRVTRALGVRYLWIDSLCIIQRNAEDWLRESGRMEDVFNNAHCTIAASSASSFLVGFLGPRQPRDVVRLTTSSGPLYLAEAIDDFAADVDQSILSSRGWVFQERALSRRTIFFTSTQVYWECGDGVICETLAHLKNPQSHFLGDSNFPHFALQFYKDERTRLLQHFYTTYSAMALSRETDRPQAIAGLQRRIARVFKSDVDHGVFWRWPARTLLWCAARPGLLSSIDYDDNSAKPPSWSWMAYSGRIAFLDIDFGGVEWTKYERGPPDAPYWALELKARKLQLDVAVLKERAVLDVEPPEALDDSWRCVVLGKEDVGRDGDQDVHYVLLIRPVTCRSFRLWSDQPEEYYERVGVATLLGANLGSEEKPVLLV</sequence>
<name>A0AAD9W9J4_PHOAM</name>
<feature type="compositionally biased region" description="Basic and acidic residues" evidence="1">
    <location>
        <begin position="642"/>
        <end position="651"/>
    </location>
</feature>
<evidence type="ECO:0000313" key="3">
    <source>
        <dbReference type="EMBL" id="KAK2616005.1"/>
    </source>
</evidence>
<dbReference type="PANTHER" id="PTHR33112">
    <property type="entry name" value="DOMAIN PROTEIN, PUTATIVE-RELATED"/>
    <property type="match status" value="1"/>
</dbReference>
<organism evidence="3 4">
    <name type="scientific">Phomopsis amygdali</name>
    <name type="common">Fusicoccum amygdali</name>
    <dbReference type="NCBI Taxonomy" id="1214568"/>
    <lineage>
        <taxon>Eukaryota</taxon>
        <taxon>Fungi</taxon>
        <taxon>Dikarya</taxon>
        <taxon>Ascomycota</taxon>
        <taxon>Pezizomycotina</taxon>
        <taxon>Sordariomycetes</taxon>
        <taxon>Sordariomycetidae</taxon>
        <taxon>Diaporthales</taxon>
        <taxon>Diaporthaceae</taxon>
        <taxon>Diaporthe</taxon>
    </lineage>
</organism>
<keyword evidence="4" id="KW-1185">Reference proteome</keyword>
<evidence type="ECO:0000259" key="2">
    <source>
        <dbReference type="PROSITE" id="PS50011"/>
    </source>
</evidence>
<dbReference type="SUPFAM" id="SSF56112">
    <property type="entry name" value="Protein kinase-like (PK-like)"/>
    <property type="match status" value="1"/>
</dbReference>
<dbReference type="Proteomes" id="UP001265746">
    <property type="component" value="Unassembled WGS sequence"/>
</dbReference>
<dbReference type="PANTHER" id="PTHR33112:SF10">
    <property type="entry name" value="TOL"/>
    <property type="match status" value="1"/>
</dbReference>
<dbReference type="CDD" id="cd00180">
    <property type="entry name" value="PKc"/>
    <property type="match status" value="1"/>
</dbReference>
<evidence type="ECO:0000313" key="4">
    <source>
        <dbReference type="Proteomes" id="UP001265746"/>
    </source>
</evidence>
<dbReference type="PROSITE" id="PS50011">
    <property type="entry name" value="PROTEIN_KINASE_DOM"/>
    <property type="match status" value="1"/>
</dbReference>
<comment type="caution">
    <text evidence="3">The sequence shown here is derived from an EMBL/GenBank/DDBJ whole genome shotgun (WGS) entry which is preliminary data.</text>
</comment>
<dbReference type="GO" id="GO:0004672">
    <property type="term" value="F:protein kinase activity"/>
    <property type="evidence" value="ECO:0007669"/>
    <property type="project" value="InterPro"/>
</dbReference>
<dbReference type="Gene3D" id="1.10.510.10">
    <property type="entry name" value="Transferase(Phosphotransferase) domain 1"/>
    <property type="match status" value="1"/>
</dbReference>
<reference evidence="3" key="1">
    <citation type="submission" date="2023-06" db="EMBL/GenBank/DDBJ databases">
        <authorList>
            <person name="Noh H."/>
        </authorList>
    </citation>
    <scope>NUCLEOTIDE SEQUENCE</scope>
    <source>
        <strain evidence="3">DUCC20226</strain>
    </source>
</reference>
<dbReference type="EMBL" id="JAUJFL010000001">
    <property type="protein sequence ID" value="KAK2616005.1"/>
    <property type="molecule type" value="Genomic_DNA"/>
</dbReference>
<dbReference type="InterPro" id="IPR010730">
    <property type="entry name" value="HET"/>
</dbReference>
<dbReference type="Pfam" id="PF06985">
    <property type="entry name" value="HET"/>
    <property type="match status" value="1"/>
</dbReference>
<dbReference type="SMART" id="SM00220">
    <property type="entry name" value="S_TKc"/>
    <property type="match status" value="1"/>
</dbReference>
<protein>
    <recommendedName>
        <fullName evidence="2">Protein kinase domain-containing protein</fullName>
    </recommendedName>
</protein>
<feature type="region of interest" description="Disordered" evidence="1">
    <location>
        <begin position="642"/>
        <end position="661"/>
    </location>
</feature>
<dbReference type="GO" id="GO:0005524">
    <property type="term" value="F:ATP binding"/>
    <property type="evidence" value="ECO:0007669"/>
    <property type="project" value="InterPro"/>
</dbReference>
<gene>
    <name evidence="3" type="ORF">N8I77_002725</name>
</gene>